<keyword evidence="1" id="KW-0805">Transcription regulation</keyword>
<accession>A0A7X1FWE0</accession>
<keyword evidence="3" id="KW-0804">Transcription</keyword>
<evidence type="ECO:0000256" key="3">
    <source>
        <dbReference type="ARBA" id="ARBA00023163"/>
    </source>
</evidence>
<feature type="domain" description="HTH cro/C1-type" evidence="4">
    <location>
        <begin position="14"/>
        <end position="68"/>
    </location>
</feature>
<dbReference type="SMART" id="SM00530">
    <property type="entry name" value="HTH_XRE"/>
    <property type="match status" value="1"/>
</dbReference>
<dbReference type="InterPro" id="IPR050807">
    <property type="entry name" value="TransReg_Diox_bact_type"/>
</dbReference>
<evidence type="ECO:0000259" key="4">
    <source>
        <dbReference type="PROSITE" id="PS50943"/>
    </source>
</evidence>
<comment type="caution">
    <text evidence="5">The sequence shown here is derived from an EMBL/GenBank/DDBJ whole genome shotgun (WGS) entry which is preliminary data.</text>
</comment>
<gene>
    <name evidence="5" type="ORF">H7F53_03585</name>
</gene>
<keyword evidence="6" id="KW-1185">Reference proteome</keyword>
<dbReference type="SUPFAM" id="SSF47413">
    <property type="entry name" value="lambda repressor-like DNA-binding domains"/>
    <property type="match status" value="1"/>
</dbReference>
<dbReference type="EMBL" id="JACLAX010000002">
    <property type="protein sequence ID" value="MBC2668223.1"/>
    <property type="molecule type" value="Genomic_DNA"/>
</dbReference>
<dbReference type="PROSITE" id="PS50943">
    <property type="entry name" value="HTH_CROC1"/>
    <property type="match status" value="1"/>
</dbReference>
<evidence type="ECO:0000313" key="6">
    <source>
        <dbReference type="Proteomes" id="UP000551327"/>
    </source>
</evidence>
<dbReference type="PANTHER" id="PTHR46797:SF23">
    <property type="entry name" value="HTH-TYPE TRANSCRIPTIONAL REGULATOR SUTR"/>
    <property type="match status" value="1"/>
</dbReference>
<proteinExistence type="predicted"/>
<evidence type="ECO:0000256" key="1">
    <source>
        <dbReference type="ARBA" id="ARBA00023015"/>
    </source>
</evidence>
<dbReference type="GO" id="GO:0005829">
    <property type="term" value="C:cytosol"/>
    <property type="evidence" value="ECO:0007669"/>
    <property type="project" value="TreeGrafter"/>
</dbReference>
<name>A0A7X1FWE0_9SPHN</name>
<dbReference type="GO" id="GO:0003677">
    <property type="term" value="F:DNA binding"/>
    <property type="evidence" value="ECO:0007669"/>
    <property type="project" value="UniProtKB-KW"/>
</dbReference>
<dbReference type="Proteomes" id="UP000551327">
    <property type="component" value="Unassembled WGS sequence"/>
</dbReference>
<dbReference type="Pfam" id="PF01381">
    <property type="entry name" value="HTH_3"/>
    <property type="match status" value="1"/>
</dbReference>
<evidence type="ECO:0000256" key="2">
    <source>
        <dbReference type="ARBA" id="ARBA00023125"/>
    </source>
</evidence>
<protein>
    <submittedName>
        <fullName evidence="5">Helix-turn-helix transcriptional regulator</fullName>
    </submittedName>
</protein>
<keyword evidence="2" id="KW-0238">DNA-binding</keyword>
<dbReference type="PANTHER" id="PTHR46797">
    <property type="entry name" value="HTH-TYPE TRANSCRIPTIONAL REGULATOR"/>
    <property type="match status" value="1"/>
</dbReference>
<organism evidence="5 6">
    <name type="scientific">Novosphingobium piscinae</name>
    <dbReference type="NCBI Taxonomy" id="1507448"/>
    <lineage>
        <taxon>Bacteria</taxon>
        <taxon>Pseudomonadati</taxon>
        <taxon>Pseudomonadota</taxon>
        <taxon>Alphaproteobacteria</taxon>
        <taxon>Sphingomonadales</taxon>
        <taxon>Sphingomonadaceae</taxon>
        <taxon>Novosphingobium</taxon>
    </lineage>
</organism>
<reference evidence="5 6" key="1">
    <citation type="submission" date="2020-08" db="EMBL/GenBank/DDBJ databases">
        <title>The genome sequence of type strain Novosphingobium piscinae KCTC 42194.</title>
        <authorList>
            <person name="Liu Y."/>
        </authorList>
    </citation>
    <scope>NUCLEOTIDE SEQUENCE [LARGE SCALE GENOMIC DNA]</scope>
    <source>
        <strain evidence="5 6">KCTC 42194</strain>
    </source>
</reference>
<dbReference type="CDD" id="cd00093">
    <property type="entry name" value="HTH_XRE"/>
    <property type="match status" value="1"/>
</dbReference>
<dbReference type="Gene3D" id="1.10.260.40">
    <property type="entry name" value="lambda repressor-like DNA-binding domains"/>
    <property type="match status" value="1"/>
</dbReference>
<sequence>MAALDIASHIGHAVRRHRQVLRLTQEELAGRADLDRTYIGQIEQGRRNPTMISLQRVAHALGLELDVLVATARDIAAENADAVSIR</sequence>
<dbReference type="AlphaFoldDB" id="A0A7X1FWE0"/>
<dbReference type="GO" id="GO:0003700">
    <property type="term" value="F:DNA-binding transcription factor activity"/>
    <property type="evidence" value="ECO:0007669"/>
    <property type="project" value="TreeGrafter"/>
</dbReference>
<evidence type="ECO:0000313" key="5">
    <source>
        <dbReference type="EMBL" id="MBC2668223.1"/>
    </source>
</evidence>
<dbReference type="InterPro" id="IPR001387">
    <property type="entry name" value="Cro/C1-type_HTH"/>
</dbReference>
<dbReference type="InterPro" id="IPR010982">
    <property type="entry name" value="Lambda_DNA-bd_dom_sf"/>
</dbReference>